<gene>
    <name evidence="2" type="ORF">Amac_017680</name>
</gene>
<sequence>MISRPGSVAGQAPTLGDPMSASALTRLSTPRTVASLERAGICWTEIDRRRTRVDFAHPLYAEYVRHSTPLITRRE</sequence>
<dbReference type="EMBL" id="BLAE01000009">
    <property type="protein sequence ID" value="GES08173.1"/>
    <property type="molecule type" value="Genomic_DNA"/>
</dbReference>
<evidence type="ECO:0000313" key="2">
    <source>
        <dbReference type="EMBL" id="GES08173.1"/>
    </source>
</evidence>
<dbReference type="AlphaFoldDB" id="A0A5M3WMS7"/>
<accession>A0A5M3WMS7</accession>
<reference evidence="2 3" key="1">
    <citation type="submission" date="2019-10" db="EMBL/GenBank/DDBJ databases">
        <title>Whole genome shotgun sequence of Acrocarpospora macrocephala NBRC 16266.</title>
        <authorList>
            <person name="Ichikawa N."/>
            <person name="Kimura A."/>
            <person name="Kitahashi Y."/>
            <person name="Komaki H."/>
            <person name="Oguchi A."/>
        </authorList>
    </citation>
    <scope>NUCLEOTIDE SEQUENCE [LARGE SCALE GENOMIC DNA]</scope>
    <source>
        <strain evidence="2 3">NBRC 16266</strain>
    </source>
</reference>
<comment type="caution">
    <text evidence="2">The sequence shown here is derived from an EMBL/GenBank/DDBJ whole genome shotgun (WGS) entry which is preliminary data.</text>
</comment>
<organism evidence="2 3">
    <name type="scientific">Acrocarpospora macrocephala</name>
    <dbReference type="NCBI Taxonomy" id="150177"/>
    <lineage>
        <taxon>Bacteria</taxon>
        <taxon>Bacillati</taxon>
        <taxon>Actinomycetota</taxon>
        <taxon>Actinomycetes</taxon>
        <taxon>Streptosporangiales</taxon>
        <taxon>Streptosporangiaceae</taxon>
        <taxon>Acrocarpospora</taxon>
    </lineage>
</organism>
<keyword evidence="3" id="KW-1185">Reference proteome</keyword>
<protein>
    <submittedName>
        <fullName evidence="2">Uncharacterized protein</fullName>
    </submittedName>
</protein>
<evidence type="ECO:0000313" key="3">
    <source>
        <dbReference type="Proteomes" id="UP000331127"/>
    </source>
</evidence>
<name>A0A5M3WMS7_9ACTN</name>
<proteinExistence type="predicted"/>
<feature type="region of interest" description="Disordered" evidence="1">
    <location>
        <begin position="1"/>
        <end position="22"/>
    </location>
</feature>
<dbReference type="Proteomes" id="UP000331127">
    <property type="component" value="Unassembled WGS sequence"/>
</dbReference>
<evidence type="ECO:0000256" key="1">
    <source>
        <dbReference type="SAM" id="MobiDB-lite"/>
    </source>
</evidence>